<evidence type="ECO:0000256" key="2">
    <source>
        <dbReference type="ARBA" id="ARBA00023002"/>
    </source>
</evidence>
<evidence type="ECO:0000256" key="1">
    <source>
        <dbReference type="ARBA" id="ARBA00006484"/>
    </source>
</evidence>
<evidence type="ECO:0000313" key="4">
    <source>
        <dbReference type="Proteomes" id="UP000256373"/>
    </source>
</evidence>
<dbReference type="CDD" id="cd05233">
    <property type="entry name" value="SDR_c"/>
    <property type="match status" value="1"/>
</dbReference>
<protein>
    <submittedName>
        <fullName evidence="3">Short-chain dehydrogenase</fullName>
    </submittedName>
</protein>
<dbReference type="Gene3D" id="3.40.50.720">
    <property type="entry name" value="NAD(P)-binding Rossmann-like Domain"/>
    <property type="match status" value="1"/>
</dbReference>
<dbReference type="GO" id="GO:0016491">
    <property type="term" value="F:oxidoreductase activity"/>
    <property type="evidence" value="ECO:0007669"/>
    <property type="project" value="UniProtKB-KW"/>
</dbReference>
<dbReference type="InterPro" id="IPR002347">
    <property type="entry name" value="SDR_fam"/>
</dbReference>
<comment type="similarity">
    <text evidence="1">Belongs to the short-chain dehydrogenases/reductases (SDR) family.</text>
</comment>
<organism evidence="3 4">
    <name type="scientific">Dyadobacter luteus</name>
    <dbReference type="NCBI Taxonomy" id="2259619"/>
    <lineage>
        <taxon>Bacteria</taxon>
        <taxon>Pseudomonadati</taxon>
        <taxon>Bacteroidota</taxon>
        <taxon>Cytophagia</taxon>
        <taxon>Cytophagales</taxon>
        <taxon>Spirosomataceae</taxon>
        <taxon>Dyadobacter</taxon>
    </lineage>
</organism>
<dbReference type="PANTHER" id="PTHR24321">
    <property type="entry name" value="DEHYDROGENASES, SHORT CHAIN"/>
    <property type="match status" value="1"/>
</dbReference>
<dbReference type="EMBL" id="QNUL01000004">
    <property type="protein sequence ID" value="REA62936.1"/>
    <property type="molecule type" value="Genomic_DNA"/>
</dbReference>
<keyword evidence="2" id="KW-0560">Oxidoreductase</keyword>
<dbReference type="InterPro" id="IPR020904">
    <property type="entry name" value="Sc_DH/Rdtase_CS"/>
</dbReference>
<dbReference type="PRINTS" id="PR00081">
    <property type="entry name" value="GDHRDH"/>
</dbReference>
<accession>A0A3D8YEK1</accession>
<dbReference type="FunFam" id="3.40.50.720:FF:000084">
    <property type="entry name" value="Short-chain dehydrogenase reductase"/>
    <property type="match status" value="1"/>
</dbReference>
<keyword evidence="4" id="KW-1185">Reference proteome</keyword>
<dbReference type="Proteomes" id="UP000256373">
    <property type="component" value="Unassembled WGS sequence"/>
</dbReference>
<dbReference type="AlphaFoldDB" id="A0A3D8YEK1"/>
<sequence length="247" mass="25511">MLEGKVAIVTGAGSGIGRSVAEIYAREGAKVVVSDINETQGSETVDLILAAGGDAFFIKADSSIAADNERLVEATVAKFGALHIACNNAGIGGPAAPVGEYPVEGWDKVIAVNLSGVFYGMRYQIPAMLGSGGGAIVNMASILGSVGFANSAAYVAAKHGVVGMTKNVALEYGTQNIRANSVGPAFIVTPLLKDFDEATMKYLESKHPVGRLGKPEEVAELVLFLSSEKASFITGSYYPVDGGYLAQ</sequence>
<dbReference type="PANTHER" id="PTHR24321:SF8">
    <property type="entry name" value="ESTRADIOL 17-BETA-DEHYDROGENASE 8-RELATED"/>
    <property type="match status" value="1"/>
</dbReference>
<gene>
    <name evidence="3" type="ORF">DSL64_07480</name>
</gene>
<reference evidence="3 4" key="1">
    <citation type="submission" date="2018-07" db="EMBL/GenBank/DDBJ databases">
        <title>Dyadobacter roseus sp. nov., isolated from rose rhizosphere soil.</title>
        <authorList>
            <person name="Chen L."/>
        </authorList>
    </citation>
    <scope>NUCLEOTIDE SEQUENCE [LARGE SCALE GENOMIC DNA]</scope>
    <source>
        <strain evidence="3 4">RS19</strain>
    </source>
</reference>
<dbReference type="OrthoDB" id="9788235at2"/>
<comment type="caution">
    <text evidence="3">The sequence shown here is derived from an EMBL/GenBank/DDBJ whole genome shotgun (WGS) entry which is preliminary data.</text>
</comment>
<proteinExistence type="inferred from homology"/>
<evidence type="ECO:0000313" key="3">
    <source>
        <dbReference type="EMBL" id="REA62936.1"/>
    </source>
</evidence>
<name>A0A3D8YEK1_9BACT</name>
<dbReference type="PROSITE" id="PS00061">
    <property type="entry name" value="ADH_SHORT"/>
    <property type="match status" value="1"/>
</dbReference>
<dbReference type="Pfam" id="PF13561">
    <property type="entry name" value="adh_short_C2"/>
    <property type="match status" value="1"/>
</dbReference>
<dbReference type="PRINTS" id="PR00080">
    <property type="entry name" value="SDRFAMILY"/>
</dbReference>
<dbReference type="SUPFAM" id="SSF51735">
    <property type="entry name" value="NAD(P)-binding Rossmann-fold domains"/>
    <property type="match status" value="1"/>
</dbReference>
<dbReference type="InterPro" id="IPR036291">
    <property type="entry name" value="NAD(P)-bd_dom_sf"/>
</dbReference>
<dbReference type="NCBIfam" id="NF005559">
    <property type="entry name" value="PRK07231.1"/>
    <property type="match status" value="1"/>
</dbReference>